<evidence type="ECO:0000256" key="11">
    <source>
        <dbReference type="ARBA" id="ARBA00023056"/>
    </source>
</evidence>
<dbReference type="GO" id="GO:0005524">
    <property type="term" value="F:ATP binding"/>
    <property type="evidence" value="ECO:0007669"/>
    <property type="project" value="UniProtKB-KW"/>
</dbReference>
<evidence type="ECO:0000313" key="17">
    <source>
        <dbReference type="EMBL" id="RLP72362.1"/>
    </source>
</evidence>
<evidence type="ECO:0000256" key="13">
    <source>
        <dbReference type="ARBA" id="ARBA00031251"/>
    </source>
</evidence>
<dbReference type="RefSeq" id="WP_121672083.1">
    <property type="nucleotide sequence ID" value="NZ_BMXM01000001.1"/>
</dbReference>
<evidence type="ECO:0000256" key="3">
    <source>
        <dbReference type="ARBA" id="ARBA00011245"/>
    </source>
</evidence>
<dbReference type="Pfam" id="PF18085">
    <property type="entry name" value="Mak_N_cap"/>
    <property type="match status" value="1"/>
</dbReference>
<accession>A0A3L6ZYX5</accession>
<dbReference type="GO" id="GO:0016301">
    <property type="term" value="F:kinase activity"/>
    <property type="evidence" value="ECO:0007669"/>
    <property type="project" value="UniProtKB-KW"/>
</dbReference>
<keyword evidence="10" id="KW-0067">ATP-binding</keyword>
<evidence type="ECO:0000256" key="6">
    <source>
        <dbReference type="ARBA" id="ARBA00022600"/>
    </source>
</evidence>
<dbReference type="EMBL" id="RCUV01000005">
    <property type="protein sequence ID" value="RLP72362.1"/>
    <property type="molecule type" value="Genomic_DNA"/>
</dbReference>
<comment type="catalytic activity">
    <reaction evidence="14">
        <text>D-maltose + ATP = alpha-maltose 1-phosphate + ADP + H(+)</text>
        <dbReference type="Rhea" id="RHEA:31915"/>
        <dbReference type="ChEBI" id="CHEBI:15378"/>
        <dbReference type="ChEBI" id="CHEBI:17306"/>
        <dbReference type="ChEBI" id="CHEBI:30616"/>
        <dbReference type="ChEBI" id="CHEBI:63576"/>
        <dbReference type="ChEBI" id="CHEBI:456216"/>
        <dbReference type="EC" id="2.7.1.175"/>
    </reaction>
</comment>
<feature type="domain" description="Maltokinase N-terminal cap" evidence="16">
    <location>
        <begin position="14"/>
        <end position="98"/>
    </location>
</feature>
<keyword evidence="8" id="KW-0547">Nucleotide-binding</keyword>
<evidence type="ECO:0000256" key="7">
    <source>
        <dbReference type="ARBA" id="ARBA00022679"/>
    </source>
</evidence>
<protein>
    <recommendedName>
        <fullName evidence="5">Maltokinase</fullName>
        <ecNumber evidence="4">2.7.1.175</ecNumber>
    </recommendedName>
    <alternativeName>
        <fullName evidence="13">Maltose-1-phosphate synthase</fullName>
    </alternativeName>
</protein>
<evidence type="ECO:0000256" key="4">
    <source>
        <dbReference type="ARBA" id="ARBA00011962"/>
    </source>
</evidence>
<evidence type="ECO:0000256" key="2">
    <source>
        <dbReference type="ARBA" id="ARBA00006219"/>
    </source>
</evidence>
<organism evidence="17 18">
    <name type="scientific">Mycetocola manganoxydans</name>
    <dbReference type="NCBI Taxonomy" id="699879"/>
    <lineage>
        <taxon>Bacteria</taxon>
        <taxon>Bacillati</taxon>
        <taxon>Actinomycetota</taxon>
        <taxon>Actinomycetes</taxon>
        <taxon>Micrococcales</taxon>
        <taxon>Microbacteriaceae</taxon>
        <taxon>Mycetocola</taxon>
    </lineage>
</organism>
<keyword evidence="7 17" id="KW-0808">Transferase</keyword>
<evidence type="ECO:0000259" key="15">
    <source>
        <dbReference type="Pfam" id="PF01636"/>
    </source>
</evidence>
<evidence type="ECO:0000313" key="18">
    <source>
        <dbReference type="Proteomes" id="UP000270299"/>
    </source>
</evidence>
<comment type="pathway">
    <text evidence="1">Glycan biosynthesis; glycogen biosynthesis.</text>
</comment>
<evidence type="ECO:0000256" key="9">
    <source>
        <dbReference type="ARBA" id="ARBA00022777"/>
    </source>
</evidence>
<gene>
    <name evidence="17" type="ORF">D9V29_04200</name>
</gene>
<evidence type="ECO:0000256" key="14">
    <source>
        <dbReference type="ARBA" id="ARBA00049067"/>
    </source>
</evidence>
<keyword evidence="11" id="KW-0320">Glycogen biosynthesis</keyword>
<name>A0A3L6ZYX5_9MICO</name>
<dbReference type="Pfam" id="PF01636">
    <property type="entry name" value="APH"/>
    <property type="match status" value="1"/>
</dbReference>
<dbReference type="AlphaFoldDB" id="A0A3L6ZYX5"/>
<proteinExistence type="inferred from homology"/>
<dbReference type="InterPro" id="IPR002575">
    <property type="entry name" value="Aminoglycoside_PTrfase"/>
</dbReference>
<evidence type="ECO:0000256" key="1">
    <source>
        <dbReference type="ARBA" id="ARBA00004964"/>
    </source>
</evidence>
<feature type="domain" description="Aminoglycoside phosphotransferase" evidence="15">
    <location>
        <begin position="215"/>
        <end position="400"/>
    </location>
</feature>
<dbReference type="SUPFAM" id="SSF56112">
    <property type="entry name" value="Protein kinase-like (PK-like)"/>
    <property type="match status" value="1"/>
</dbReference>
<dbReference type="GO" id="GO:0005978">
    <property type="term" value="P:glycogen biosynthetic process"/>
    <property type="evidence" value="ECO:0007669"/>
    <property type="project" value="UniProtKB-UniPathway"/>
</dbReference>
<keyword evidence="6" id="KW-0321">Glycogen metabolism</keyword>
<sequence length="453" mass="49170">MSPLTSHLDLIAPWLGSQRWFASKGHLPELELLGSWQIPAADCRVLTHLIMDHSATVPVLYQVPVTEHRSPLTDGDAALIGTFPDGDDTVYLYDGPQDPVYAEALLRMIVSGATAIPEGADAVGRSFGDMEISAIDAARVLRGEQSNTSIIYKVTTPNGPLRVICKVFRALHHGENPDVVLQSAIAAAGSDSVPHSIGYIEGGWSDIGQPGGLAHGHLAFAQEFLAGAEDAWRIALRASEDGVDFTAEAHALGTTTAEVHRTLAASFGTKTPSDSDVAETLDSFSARLQLAIDEVPAIAELRGVIEDLYSTVRTLEWPALHRIHGDYHLGQVLVADGHWILIDFEGEPMRPMIERSRPDFAVRDVAGMLRSFDYVAGSLGSTEQAAAWTSAARRAFLSGYIEESGIDLRAHRELLDAFEMDKAVYEAVYEARNRPDWLPIPLAALRRLAARAR</sequence>
<evidence type="ECO:0000256" key="5">
    <source>
        <dbReference type="ARBA" id="ARBA00013882"/>
    </source>
</evidence>
<dbReference type="UniPathway" id="UPA00164"/>
<dbReference type="InterPro" id="IPR011009">
    <property type="entry name" value="Kinase-like_dom_sf"/>
</dbReference>
<dbReference type="EC" id="2.7.1.175" evidence="4"/>
<comment type="similarity">
    <text evidence="2">Belongs to the aminoglycoside phosphotransferase family.</text>
</comment>
<keyword evidence="12" id="KW-0119">Carbohydrate metabolism</keyword>
<dbReference type="OrthoDB" id="3787729at2"/>
<dbReference type="Gene3D" id="3.90.1200.10">
    <property type="match status" value="1"/>
</dbReference>
<dbReference type="InterPro" id="IPR040999">
    <property type="entry name" value="Mak_N_cap"/>
</dbReference>
<evidence type="ECO:0000256" key="8">
    <source>
        <dbReference type="ARBA" id="ARBA00022741"/>
    </source>
</evidence>
<evidence type="ECO:0000256" key="12">
    <source>
        <dbReference type="ARBA" id="ARBA00023277"/>
    </source>
</evidence>
<reference evidence="17 18" key="1">
    <citation type="submission" date="2018-10" db="EMBL/GenBank/DDBJ databases">
        <authorList>
            <person name="Li J."/>
        </authorList>
    </citation>
    <scope>NUCLEOTIDE SEQUENCE [LARGE SCALE GENOMIC DNA]</scope>
    <source>
        <strain evidence="17 18">CCTCC AB209002</strain>
    </source>
</reference>
<keyword evidence="9" id="KW-0418">Kinase</keyword>
<dbReference type="Proteomes" id="UP000270299">
    <property type="component" value="Unassembled WGS sequence"/>
</dbReference>
<comment type="subunit">
    <text evidence="3">Monomer.</text>
</comment>
<keyword evidence="18" id="KW-1185">Reference proteome</keyword>
<comment type="caution">
    <text evidence="17">The sequence shown here is derived from an EMBL/GenBank/DDBJ whole genome shotgun (WGS) entry which is preliminary data.</text>
</comment>
<evidence type="ECO:0000256" key="10">
    <source>
        <dbReference type="ARBA" id="ARBA00022840"/>
    </source>
</evidence>
<evidence type="ECO:0000259" key="16">
    <source>
        <dbReference type="Pfam" id="PF18085"/>
    </source>
</evidence>